<accession>A0A543PCB9</accession>
<comment type="caution">
    <text evidence="2">The sequence shown here is derived from an EMBL/GenBank/DDBJ whole genome shotgun (WGS) entry which is preliminary data.</text>
</comment>
<dbReference type="Proteomes" id="UP000319865">
    <property type="component" value="Unassembled WGS sequence"/>
</dbReference>
<evidence type="ECO:0000313" key="2">
    <source>
        <dbReference type="EMBL" id="TQN41722.1"/>
    </source>
</evidence>
<keyword evidence="3" id="KW-1185">Reference proteome</keyword>
<evidence type="ECO:0000256" key="1">
    <source>
        <dbReference type="SAM" id="MobiDB-lite"/>
    </source>
</evidence>
<protein>
    <submittedName>
        <fullName evidence="2">Uncharacterized protein</fullName>
    </submittedName>
</protein>
<name>A0A543PCB9_9ACTN</name>
<dbReference type="OrthoDB" id="5191556at2"/>
<organism evidence="2 3">
    <name type="scientific">Blastococcus colisei</name>
    <dbReference type="NCBI Taxonomy" id="1564162"/>
    <lineage>
        <taxon>Bacteria</taxon>
        <taxon>Bacillati</taxon>
        <taxon>Actinomycetota</taxon>
        <taxon>Actinomycetes</taxon>
        <taxon>Geodermatophilales</taxon>
        <taxon>Geodermatophilaceae</taxon>
        <taxon>Blastococcus</taxon>
    </lineage>
</organism>
<reference evidence="2 3" key="1">
    <citation type="submission" date="2019-06" db="EMBL/GenBank/DDBJ databases">
        <title>Sequencing the genomes of 1000 actinobacteria strains.</title>
        <authorList>
            <person name="Klenk H.-P."/>
        </authorList>
    </citation>
    <scope>NUCLEOTIDE SEQUENCE [LARGE SCALE GENOMIC DNA]</scope>
    <source>
        <strain evidence="2 3">DSM 46837</strain>
    </source>
</reference>
<gene>
    <name evidence="2" type="ORF">FHU33_1100</name>
</gene>
<dbReference type="EMBL" id="VFQE01000001">
    <property type="protein sequence ID" value="TQN41722.1"/>
    <property type="molecule type" value="Genomic_DNA"/>
</dbReference>
<evidence type="ECO:0000313" key="3">
    <source>
        <dbReference type="Proteomes" id="UP000319865"/>
    </source>
</evidence>
<dbReference type="RefSeq" id="WP_142024439.1">
    <property type="nucleotide sequence ID" value="NZ_VFQE01000001.1"/>
</dbReference>
<sequence>MDLDDAMRANVESDSADPGWTWPPYAPVQSVDGEPFGTDEWAPASTVRRPWVRLGRWTLLYRRAA</sequence>
<proteinExistence type="predicted"/>
<dbReference type="AlphaFoldDB" id="A0A543PCB9"/>
<feature type="region of interest" description="Disordered" evidence="1">
    <location>
        <begin position="1"/>
        <end position="40"/>
    </location>
</feature>